<dbReference type="SUPFAM" id="SSF53807">
    <property type="entry name" value="Helical backbone' metal receptor"/>
    <property type="match status" value="1"/>
</dbReference>
<gene>
    <name evidence="2" type="ORF">N8I74_11290</name>
</gene>
<accession>A0ABY6DHV8</accession>
<dbReference type="InterPro" id="IPR002491">
    <property type="entry name" value="ABC_transptr_periplasmic_BD"/>
</dbReference>
<dbReference type="Proteomes" id="UP001061302">
    <property type="component" value="Chromosome"/>
</dbReference>
<evidence type="ECO:0000259" key="1">
    <source>
        <dbReference type="PROSITE" id="PS50983"/>
    </source>
</evidence>
<proteinExistence type="predicted"/>
<dbReference type="Pfam" id="PF01497">
    <property type="entry name" value="Peripla_BP_2"/>
    <property type="match status" value="1"/>
</dbReference>
<dbReference type="Gene3D" id="3.40.50.1980">
    <property type="entry name" value="Nitrogenase molybdenum iron protein domain"/>
    <property type="match status" value="2"/>
</dbReference>
<feature type="domain" description="Fe/B12 periplasmic-binding" evidence="1">
    <location>
        <begin position="6"/>
        <end position="259"/>
    </location>
</feature>
<dbReference type="RefSeq" id="WP_263123190.1">
    <property type="nucleotide sequence ID" value="NZ_CP106753.1"/>
</dbReference>
<dbReference type="PROSITE" id="PS50983">
    <property type="entry name" value="FE_B12_PBP"/>
    <property type="match status" value="1"/>
</dbReference>
<name>A0ABY6DHV8_9NEIS</name>
<dbReference type="PANTHER" id="PTHR30535">
    <property type="entry name" value="VITAMIN B12-BINDING PROTEIN"/>
    <property type="match status" value="1"/>
</dbReference>
<sequence>MKPPGRIACLSSETVHVLYALGEQHRIVGVSAFARHPAGVTGRHPVICGFQSGKPDKILAVRPELVLAYSSLQGDLVKACVEAGLPVHLFNQHDLAGIFGMIATLGRLLDCTGRADALIAALQARLDAARPVAGGPRPRVYFEEWHSPLTTGIRWVSELIGIAGGEDVFAAQSHAVRFAGRQVDAAAVIAAAPQLIVGSWCGQPFDAARVMARHGWDVVPAVRQARVHSIASHDILVPGIAAITHGLPQLQTLIRSIHP</sequence>
<dbReference type="EMBL" id="CP106753">
    <property type="protein sequence ID" value="UXY13906.1"/>
    <property type="molecule type" value="Genomic_DNA"/>
</dbReference>
<dbReference type="PANTHER" id="PTHR30535:SF34">
    <property type="entry name" value="MOLYBDATE-BINDING PROTEIN MOLA"/>
    <property type="match status" value="1"/>
</dbReference>
<dbReference type="InterPro" id="IPR050902">
    <property type="entry name" value="ABC_Transporter_SBP"/>
</dbReference>
<reference evidence="2" key="1">
    <citation type="submission" date="2022-10" db="EMBL/GenBank/DDBJ databases">
        <title>Chitiniphilus purpureus sp. nov., a novel chitin-degrading bacterium isolated from crawfish pond sediment.</title>
        <authorList>
            <person name="Li K."/>
        </authorList>
    </citation>
    <scope>NUCLEOTIDE SEQUENCE</scope>
    <source>
        <strain evidence="2">CD1</strain>
    </source>
</reference>
<protein>
    <submittedName>
        <fullName evidence="2">ABC transporter substrate-binding protein</fullName>
    </submittedName>
</protein>
<organism evidence="2 3">
    <name type="scientific">Chitiniphilus purpureus</name>
    <dbReference type="NCBI Taxonomy" id="2981137"/>
    <lineage>
        <taxon>Bacteria</taxon>
        <taxon>Pseudomonadati</taxon>
        <taxon>Pseudomonadota</taxon>
        <taxon>Betaproteobacteria</taxon>
        <taxon>Neisseriales</taxon>
        <taxon>Chitinibacteraceae</taxon>
        <taxon>Chitiniphilus</taxon>
    </lineage>
</organism>
<evidence type="ECO:0000313" key="2">
    <source>
        <dbReference type="EMBL" id="UXY13906.1"/>
    </source>
</evidence>
<keyword evidence="3" id="KW-1185">Reference proteome</keyword>
<evidence type="ECO:0000313" key="3">
    <source>
        <dbReference type="Proteomes" id="UP001061302"/>
    </source>
</evidence>